<evidence type="ECO:0000256" key="1">
    <source>
        <dbReference type="SAM" id="Phobius"/>
    </source>
</evidence>
<protein>
    <submittedName>
        <fullName evidence="3">Acyltransferase</fullName>
    </submittedName>
</protein>
<evidence type="ECO:0000259" key="2">
    <source>
        <dbReference type="Pfam" id="PF01757"/>
    </source>
</evidence>
<dbReference type="InterPro" id="IPR002656">
    <property type="entry name" value="Acyl_transf_3_dom"/>
</dbReference>
<feature type="transmembrane region" description="Helical" evidence="1">
    <location>
        <begin position="366"/>
        <end position="387"/>
    </location>
</feature>
<dbReference type="Pfam" id="PF01757">
    <property type="entry name" value="Acyl_transf_3"/>
    <property type="match status" value="1"/>
</dbReference>
<dbReference type="PANTHER" id="PTHR23028">
    <property type="entry name" value="ACETYLTRANSFERASE"/>
    <property type="match status" value="1"/>
</dbReference>
<evidence type="ECO:0000313" key="3">
    <source>
        <dbReference type="EMBL" id="GGR34387.1"/>
    </source>
</evidence>
<dbReference type="Proteomes" id="UP000610303">
    <property type="component" value="Unassembled WGS sequence"/>
</dbReference>
<feature type="transmembrane region" description="Helical" evidence="1">
    <location>
        <begin position="96"/>
        <end position="115"/>
    </location>
</feature>
<feature type="transmembrane region" description="Helical" evidence="1">
    <location>
        <begin position="127"/>
        <end position="148"/>
    </location>
</feature>
<feature type="transmembrane region" description="Helical" evidence="1">
    <location>
        <begin position="193"/>
        <end position="211"/>
    </location>
</feature>
<sequence>MSGAMTASLDSTALSSARSGAPAGAGGRAGAGRGRFLALDGLRGIAALVVLVHHALLLNPSISSLYVKGGSAPEPGTVLWWLTYSPLKLTNAGHEAVTVFFVLSGFVLALPVLRGGFDWVSYFPRRMVRLGLPVAGAVAFAAFLIAVVPRPAVERFSPWVEERTAKELDWHLVLNALNLFNGSYKLDNPLWSIQWEMIFSVTLPVFVVLALAVRRWWPLGLVAALAGVWVGAETGTAALEYLPVFLIGVLLAAKLDVLERAAAAINRGRWAPFAWTGLLVTACVLLVLRWELGAFGSIAAFAPLLKVVVVIGAVLLVFCCLGSRGAAGPLGSRPVQFLARISFSLYLVHVPVIVALRFALPELPAHWIMALGIPLSLLVGTVFYRIVEAPSHRASGWVGRRASALTASLGRNQG</sequence>
<comment type="caution">
    <text evidence="3">The sequence shown here is derived from an EMBL/GenBank/DDBJ whole genome shotgun (WGS) entry which is preliminary data.</text>
</comment>
<gene>
    <name evidence="3" type="ORF">GCM10010196_30520</name>
</gene>
<feature type="transmembrane region" description="Helical" evidence="1">
    <location>
        <begin position="238"/>
        <end position="258"/>
    </location>
</feature>
<feature type="transmembrane region" description="Helical" evidence="1">
    <location>
        <begin position="294"/>
        <end position="321"/>
    </location>
</feature>
<feature type="transmembrane region" description="Helical" evidence="1">
    <location>
        <begin position="341"/>
        <end position="360"/>
    </location>
</feature>
<reference evidence="3" key="2">
    <citation type="submission" date="2020-09" db="EMBL/GenBank/DDBJ databases">
        <authorList>
            <person name="Sun Q."/>
            <person name="Ohkuma M."/>
        </authorList>
    </citation>
    <scope>NUCLEOTIDE SEQUENCE</scope>
    <source>
        <strain evidence="3">JCM 3346</strain>
    </source>
</reference>
<keyword evidence="1" id="KW-0472">Membrane</keyword>
<proteinExistence type="predicted"/>
<reference evidence="3" key="1">
    <citation type="journal article" date="2014" name="Int. J. Syst. Evol. Microbiol.">
        <title>Complete genome sequence of Corynebacterium casei LMG S-19264T (=DSM 44701T), isolated from a smear-ripened cheese.</title>
        <authorList>
            <consortium name="US DOE Joint Genome Institute (JGI-PGF)"/>
            <person name="Walter F."/>
            <person name="Albersmeier A."/>
            <person name="Kalinowski J."/>
            <person name="Ruckert C."/>
        </authorList>
    </citation>
    <scope>NUCLEOTIDE SEQUENCE</scope>
    <source>
        <strain evidence="3">JCM 3346</strain>
    </source>
</reference>
<dbReference type="InterPro" id="IPR050879">
    <property type="entry name" value="Acyltransferase_3"/>
</dbReference>
<keyword evidence="1" id="KW-1133">Transmembrane helix</keyword>
<name>A0A918CQW5_AGRME</name>
<dbReference type="EMBL" id="BMRJ01000004">
    <property type="protein sequence ID" value="GGR34387.1"/>
    <property type="molecule type" value="Genomic_DNA"/>
</dbReference>
<accession>A0A918CQW5</accession>
<dbReference type="GO" id="GO:0016747">
    <property type="term" value="F:acyltransferase activity, transferring groups other than amino-acyl groups"/>
    <property type="evidence" value="ECO:0007669"/>
    <property type="project" value="InterPro"/>
</dbReference>
<keyword evidence="1" id="KW-0812">Transmembrane</keyword>
<organism evidence="3 4">
    <name type="scientific">Agromyces mediolanus</name>
    <name type="common">Corynebacterium mediolanum</name>
    <dbReference type="NCBI Taxonomy" id="41986"/>
    <lineage>
        <taxon>Bacteria</taxon>
        <taxon>Bacillati</taxon>
        <taxon>Actinomycetota</taxon>
        <taxon>Actinomycetes</taxon>
        <taxon>Micrococcales</taxon>
        <taxon>Microbacteriaceae</taxon>
        <taxon>Agromyces</taxon>
    </lineage>
</organism>
<feature type="domain" description="Acyltransferase 3" evidence="2">
    <location>
        <begin position="37"/>
        <end position="385"/>
    </location>
</feature>
<evidence type="ECO:0000313" key="4">
    <source>
        <dbReference type="Proteomes" id="UP000610303"/>
    </source>
</evidence>
<dbReference type="AlphaFoldDB" id="A0A918CQW5"/>
<keyword evidence="3" id="KW-0808">Transferase</keyword>
<keyword evidence="4" id="KW-1185">Reference proteome</keyword>
<feature type="transmembrane region" description="Helical" evidence="1">
    <location>
        <begin position="216"/>
        <end position="232"/>
    </location>
</feature>
<feature type="transmembrane region" description="Helical" evidence="1">
    <location>
        <begin position="36"/>
        <end position="56"/>
    </location>
</feature>
<keyword evidence="3" id="KW-0012">Acyltransferase</keyword>
<feature type="transmembrane region" description="Helical" evidence="1">
    <location>
        <begin position="270"/>
        <end position="288"/>
    </location>
</feature>